<dbReference type="EMBL" id="MHTS01000016">
    <property type="protein sequence ID" value="OHA64447.1"/>
    <property type="molecule type" value="Genomic_DNA"/>
</dbReference>
<name>A0A1G2QVH9_9BACT</name>
<evidence type="ECO:0000259" key="4">
    <source>
        <dbReference type="Pfam" id="PF08220"/>
    </source>
</evidence>
<dbReference type="Proteomes" id="UP000178170">
    <property type="component" value="Unassembled WGS sequence"/>
</dbReference>
<sequence length="230" mass="26394">MNRNFFIRLAFAAHRVADALPASPSQGGPQEEQVAKEIRESANEILTGLLLLVDKEVTRPEKKQDLLSQLERQIDILLVYLDRAEKQNWIHPGNFSLLETEYGKIRELLELFDGIPLQRVETHRDQGPGVKVEEEEREKKSSFSASAADKQTTGRLMTSVRVESGPLSLTQRQRKIIEFLRAKKNAQVWELQKVLPEVTKRTLRRDLDELLSKNLVERKGAWNAVAYQLK</sequence>
<organism evidence="5 6">
    <name type="scientific">Candidatus Wildermuthbacteria bacterium RIFCSPHIGHO2_01_FULL_48_27b</name>
    <dbReference type="NCBI Taxonomy" id="1802447"/>
    <lineage>
        <taxon>Bacteria</taxon>
        <taxon>Candidatus Wildermuthiibacteriota</taxon>
    </lineage>
</organism>
<reference evidence="5 6" key="1">
    <citation type="journal article" date="2016" name="Nat. Commun.">
        <title>Thousands of microbial genomes shed light on interconnected biogeochemical processes in an aquifer system.</title>
        <authorList>
            <person name="Anantharaman K."/>
            <person name="Brown C.T."/>
            <person name="Hug L.A."/>
            <person name="Sharon I."/>
            <person name="Castelle C.J."/>
            <person name="Probst A.J."/>
            <person name="Thomas B.C."/>
            <person name="Singh A."/>
            <person name="Wilkins M.J."/>
            <person name="Karaoz U."/>
            <person name="Brodie E.L."/>
            <person name="Williams K.H."/>
            <person name="Hubbard S.S."/>
            <person name="Banfield J.F."/>
        </authorList>
    </citation>
    <scope>NUCLEOTIDE SEQUENCE [LARGE SCALE GENOMIC DNA]</scope>
</reference>
<evidence type="ECO:0000256" key="2">
    <source>
        <dbReference type="ARBA" id="ARBA00023163"/>
    </source>
</evidence>
<evidence type="ECO:0000313" key="5">
    <source>
        <dbReference type="EMBL" id="OHA64447.1"/>
    </source>
</evidence>
<evidence type="ECO:0000313" key="6">
    <source>
        <dbReference type="Proteomes" id="UP000178170"/>
    </source>
</evidence>
<dbReference type="Pfam" id="PF08220">
    <property type="entry name" value="HTH_DeoR"/>
    <property type="match status" value="1"/>
</dbReference>
<accession>A0A1G2QVH9</accession>
<dbReference type="InterPro" id="IPR001034">
    <property type="entry name" value="DeoR_HTH"/>
</dbReference>
<dbReference type="GO" id="GO:0003700">
    <property type="term" value="F:DNA-binding transcription factor activity"/>
    <property type="evidence" value="ECO:0007669"/>
    <property type="project" value="InterPro"/>
</dbReference>
<dbReference type="InterPro" id="IPR036390">
    <property type="entry name" value="WH_DNA-bd_sf"/>
</dbReference>
<evidence type="ECO:0000256" key="3">
    <source>
        <dbReference type="SAM" id="MobiDB-lite"/>
    </source>
</evidence>
<feature type="compositionally biased region" description="Basic and acidic residues" evidence="3">
    <location>
        <begin position="123"/>
        <end position="141"/>
    </location>
</feature>
<dbReference type="AlphaFoldDB" id="A0A1G2QVH9"/>
<feature type="region of interest" description="Disordered" evidence="3">
    <location>
        <begin position="123"/>
        <end position="155"/>
    </location>
</feature>
<dbReference type="SUPFAM" id="SSF46785">
    <property type="entry name" value="Winged helix' DNA-binding domain"/>
    <property type="match status" value="1"/>
</dbReference>
<keyword evidence="2" id="KW-0804">Transcription</keyword>
<keyword evidence="1" id="KW-0805">Transcription regulation</keyword>
<evidence type="ECO:0000256" key="1">
    <source>
        <dbReference type="ARBA" id="ARBA00023015"/>
    </source>
</evidence>
<comment type="caution">
    <text evidence="5">The sequence shown here is derived from an EMBL/GenBank/DDBJ whole genome shotgun (WGS) entry which is preliminary data.</text>
</comment>
<gene>
    <name evidence="5" type="ORF">A2843_02060</name>
</gene>
<feature type="domain" description="HTH deoR-type" evidence="4">
    <location>
        <begin position="172"/>
        <end position="218"/>
    </location>
</feature>
<proteinExistence type="predicted"/>
<protein>
    <recommendedName>
        <fullName evidence="4">HTH deoR-type domain-containing protein</fullName>
    </recommendedName>
</protein>